<dbReference type="InterPro" id="IPR041664">
    <property type="entry name" value="AAA_16"/>
</dbReference>
<dbReference type="Proteomes" id="UP000249045">
    <property type="component" value="Unassembled WGS sequence"/>
</dbReference>
<feature type="region of interest" description="Disordered" evidence="3">
    <location>
        <begin position="366"/>
        <end position="400"/>
    </location>
</feature>
<proteinExistence type="predicted"/>
<dbReference type="Pfam" id="PF13191">
    <property type="entry name" value="AAA_16"/>
    <property type="match status" value="1"/>
</dbReference>
<evidence type="ECO:0000259" key="4">
    <source>
        <dbReference type="Pfam" id="PF13191"/>
    </source>
</evidence>
<dbReference type="PANTHER" id="PTHR16305">
    <property type="entry name" value="TESTICULAR SOLUBLE ADENYLYL CYCLASE"/>
    <property type="match status" value="1"/>
</dbReference>
<feature type="domain" description="Orc1-like AAA ATPase" evidence="4">
    <location>
        <begin position="10"/>
        <end position="166"/>
    </location>
</feature>
<feature type="compositionally biased region" description="Pro residues" evidence="3">
    <location>
        <begin position="388"/>
        <end position="400"/>
    </location>
</feature>
<dbReference type="SUPFAM" id="SSF52540">
    <property type="entry name" value="P-loop containing nucleoside triphosphate hydrolases"/>
    <property type="match status" value="1"/>
</dbReference>
<evidence type="ECO:0000313" key="6">
    <source>
        <dbReference type="Proteomes" id="UP000249045"/>
    </source>
</evidence>
<protein>
    <recommendedName>
        <fullName evidence="4">Orc1-like AAA ATPase domain-containing protein</fullName>
    </recommendedName>
</protein>
<evidence type="ECO:0000256" key="1">
    <source>
        <dbReference type="ARBA" id="ARBA00022741"/>
    </source>
</evidence>
<organism evidence="5 6">
    <name type="scientific">Micromonospora noduli</name>
    <dbReference type="NCBI Taxonomy" id="709876"/>
    <lineage>
        <taxon>Bacteria</taxon>
        <taxon>Bacillati</taxon>
        <taxon>Actinomycetota</taxon>
        <taxon>Actinomycetes</taxon>
        <taxon>Micromonosporales</taxon>
        <taxon>Micromonosporaceae</taxon>
        <taxon>Micromonospora</taxon>
    </lineage>
</organism>
<keyword evidence="1" id="KW-0547">Nucleotide-binding</keyword>
<name>A0ABX9D9L5_9ACTN</name>
<reference evidence="5 6" key="1">
    <citation type="submission" date="2018-03" db="EMBL/GenBank/DDBJ databases">
        <title>Defining the species Micromonospora saelicesensis and Micromonospora noduli under the framework of genomics.</title>
        <authorList>
            <person name="Riesco R."/>
            <person name="Trujillo M.E."/>
        </authorList>
    </citation>
    <scope>NUCLEOTIDE SEQUENCE [LARGE SCALE GENOMIC DNA]</scope>
    <source>
        <strain evidence="5 6">MED15</strain>
    </source>
</reference>
<keyword evidence="2" id="KW-0067">ATP-binding</keyword>
<dbReference type="PANTHER" id="PTHR16305:SF35">
    <property type="entry name" value="TRANSCRIPTIONAL ACTIVATOR DOMAIN"/>
    <property type="match status" value="1"/>
</dbReference>
<sequence>MPSNTEISALRGRRRERDTLDRLLRDVRAGHSRVLVLRGEAGAGKSALLDYLSEHASAGRVTRAAGVEPESEIAYSALQQLCAPLLGHLDGLPEPQRLALATAFGLRPGDPPEGLLIGLAVLGLLAEAAAEQPLVCIVDDVQWMDRMSEVILTFVARRLEEESIALVFASRSPGDEQILGSLPELRVDGLPTAEARALLDSVLPGPVDDRVRDRIVAETRGNPLALLELPRGLTPAELAFGFGGQAATPLASRMEEGFRRRITALPADTRRLLLAAAVEPLGDVTLLWRALKRLGVGPDAAAPAEAAGLVALGARVQFRHPLVRSAAWRSAEAAELREVHRALAEATDLDHDPDRRAWHRAHAAVGPDEEVAAELERSAGRALARGAGPPPRPSSNAPPS</sequence>
<dbReference type="RefSeq" id="WP_341866327.1">
    <property type="nucleotide sequence ID" value="NZ_PYAC01000001.1"/>
</dbReference>
<evidence type="ECO:0000313" key="5">
    <source>
        <dbReference type="EMBL" id="RAO24715.1"/>
    </source>
</evidence>
<evidence type="ECO:0000256" key="3">
    <source>
        <dbReference type="SAM" id="MobiDB-lite"/>
    </source>
</evidence>
<dbReference type="InterPro" id="IPR027417">
    <property type="entry name" value="P-loop_NTPase"/>
</dbReference>
<dbReference type="EMBL" id="PYAC01000001">
    <property type="protein sequence ID" value="RAO24715.1"/>
    <property type="molecule type" value="Genomic_DNA"/>
</dbReference>
<gene>
    <name evidence="5" type="ORF">MED15_00473</name>
</gene>
<accession>A0ABX9D9L5</accession>
<evidence type="ECO:0000256" key="2">
    <source>
        <dbReference type="ARBA" id="ARBA00022840"/>
    </source>
</evidence>
<comment type="caution">
    <text evidence="5">The sequence shown here is derived from an EMBL/GenBank/DDBJ whole genome shotgun (WGS) entry which is preliminary data.</text>
</comment>
<keyword evidence="6" id="KW-1185">Reference proteome</keyword>